<evidence type="ECO:0008006" key="10">
    <source>
        <dbReference type="Google" id="ProtNLM"/>
    </source>
</evidence>
<dbReference type="GO" id="GO:0015205">
    <property type="term" value="F:nucleobase transmembrane transporter activity"/>
    <property type="evidence" value="ECO:0007669"/>
    <property type="project" value="TreeGrafter"/>
</dbReference>
<comment type="similarity">
    <text evidence="2">Belongs to the SLC29A/ENT transporter (TC 2.A.57) family.</text>
</comment>
<evidence type="ECO:0000313" key="9">
    <source>
        <dbReference type="Proteomes" id="UP000027195"/>
    </source>
</evidence>
<evidence type="ECO:0000313" key="8">
    <source>
        <dbReference type="EMBL" id="KDQ12677.1"/>
    </source>
</evidence>
<keyword evidence="3" id="KW-0813">Transport</keyword>
<evidence type="ECO:0000256" key="4">
    <source>
        <dbReference type="ARBA" id="ARBA00022692"/>
    </source>
</evidence>
<accession>A0A067MLA6</accession>
<keyword evidence="6 7" id="KW-0472">Membrane</keyword>
<feature type="transmembrane region" description="Helical" evidence="7">
    <location>
        <begin position="109"/>
        <end position="135"/>
    </location>
</feature>
<evidence type="ECO:0000256" key="1">
    <source>
        <dbReference type="ARBA" id="ARBA00004141"/>
    </source>
</evidence>
<feature type="transmembrane region" description="Helical" evidence="7">
    <location>
        <begin position="82"/>
        <end position="103"/>
    </location>
</feature>
<evidence type="ECO:0000256" key="7">
    <source>
        <dbReference type="SAM" id="Phobius"/>
    </source>
</evidence>
<reference evidence="9" key="1">
    <citation type="journal article" date="2014" name="Proc. Natl. Acad. Sci. U.S.A.">
        <title>Extensive sampling of basidiomycete genomes demonstrates inadequacy of the white-rot/brown-rot paradigm for wood decay fungi.</title>
        <authorList>
            <person name="Riley R."/>
            <person name="Salamov A.A."/>
            <person name="Brown D.W."/>
            <person name="Nagy L.G."/>
            <person name="Floudas D."/>
            <person name="Held B.W."/>
            <person name="Levasseur A."/>
            <person name="Lombard V."/>
            <person name="Morin E."/>
            <person name="Otillar R."/>
            <person name="Lindquist E.A."/>
            <person name="Sun H."/>
            <person name="LaButti K.M."/>
            <person name="Schmutz J."/>
            <person name="Jabbour D."/>
            <person name="Luo H."/>
            <person name="Baker S.E."/>
            <person name="Pisabarro A.G."/>
            <person name="Walton J.D."/>
            <person name="Blanchette R.A."/>
            <person name="Henrissat B."/>
            <person name="Martin F."/>
            <person name="Cullen D."/>
            <person name="Hibbett D.S."/>
            <person name="Grigoriev I.V."/>
        </authorList>
    </citation>
    <scope>NUCLEOTIDE SEQUENCE [LARGE SCALE GENOMIC DNA]</scope>
    <source>
        <strain evidence="9">FD-172 SS1</strain>
    </source>
</reference>
<feature type="transmembrane region" description="Helical" evidence="7">
    <location>
        <begin position="258"/>
        <end position="278"/>
    </location>
</feature>
<evidence type="ECO:0000256" key="6">
    <source>
        <dbReference type="ARBA" id="ARBA00023136"/>
    </source>
</evidence>
<feature type="transmembrane region" description="Helical" evidence="7">
    <location>
        <begin position="50"/>
        <end position="70"/>
    </location>
</feature>
<gene>
    <name evidence="8" type="ORF">BOTBODRAFT_67158</name>
</gene>
<proteinExistence type="inferred from homology"/>
<protein>
    <recommendedName>
        <fullName evidence="10">Nucleoside transporter</fullName>
    </recommendedName>
</protein>
<evidence type="ECO:0000256" key="3">
    <source>
        <dbReference type="ARBA" id="ARBA00022448"/>
    </source>
</evidence>
<dbReference type="InParanoid" id="A0A067MLA6"/>
<dbReference type="AlphaFoldDB" id="A0A067MLA6"/>
<keyword evidence="5 7" id="KW-1133">Transmembrane helix</keyword>
<evidence type="ECO:0000256" key="2">
    <source>
        <dbReference type="ARBA" id="ARBA00007965"/>
    </source>
</evidence>
<comment type="subcellular location">
    <subcellularLocation>
        <location evidence="1">Membrane</location>
        <topology evidence="1">Multi-pass membrane protein</topology>
    </subcellularLocation>
</comment>
<dbReference type="GO" id="GO:0034257">
    <property type="term" value="F:nicotinamide riboside transmembrane transporter activity"/>
    <property type="evidence" value="ECO:0007669"/>
    <property type="project" value="TreeGrafter"/>
</dbReference>
<name>A0A067MLA6_BOTB1</name>
<feature type="transmembrane region" description="Helical" evidence="7">
    <location>
        <begin position="396"/>
        <end position="419"/>
    </location>
</feature>
<keyword evidence="9" id="KW-1185">Reference proteome</keyword>
<dbReference type="InterPro" id="IPR002259">
    <property type="entry name" value="Eqnu_transpt"/>
</dbReference>
<dbReference type="OrthoDB" id="10261753at2759"/>
<evidence type="ECO:0000256" key="5">
    <source>
        <dbReference type="ARBA" id="ARBA00022989"/>
    </source>
</evidence>
<dbReference type="Proteomes" id="UP000027195">
    <property type="component" value="Unassembled WGS sequence"/>
</dbReference>
<feature type="transmembrane region" description="Helical" evidence="7">
    <location>
        <begin position="12"/>
        <end position="30"/>
    </location>
</feature>
<organism evidence="8 9">
    <name type="scientific">Botryobasidium botryosum (strain FD-172 SS1)</name>
    <dbReference type="NCBI Taxonomy" id="930990"/>
    <lineage>
        <taxon>Eukaryota</taxon>
        <taxon>Fungi</taxon>
        <taxon>Dikarya</taxon>
        <taxon>Basidiomycota</taxon>
        <taxon>Agaricomycotina</taxon>
        <taxon>Agaricomycetes</taxon>
        <taxon>Cantharellales</taxon>
        <taxon>Botryobasidiaceae</taxon>
        <taxon>Botryobasidium</taxon>
    </lineage>
</organism>
<dbReference type="PANTHER" id="PTHR10332">
    <property type="entry name" value="EQUILIBRATIVE NUCLEOSIDE TRANSPORTER"/>
    <property type="match status" value="1"/>
</dbReference>
<keyword evidence="4 7" id="KW-0812">Transmembrane</keyword>
<sequence>MPDIQPIDPRIRWVCFVLGASVLVPWNALINATPYFIEGLADAPNLQSTFSSYLSASYTLLSTFTLGHATMTNQRVDSTKRIRSTVSFLTLLFALVTISPLFAFPSPSAFFFVMLVTLLSSAACGYSLIAVYAVVSQFGPAASQAAMSGSAAISVVVSVVQYITVLAATLAHEKGTRGESLTRTSSTEVSDILAYRTAVIAGNKRPKGTIARNVESDAAETDWLLAEGARTDMNELISSTTAIEEIVKVTKINYSQNFAIAYVFIITYALFPPIPSSIQSVHTPPPSVFLTPLLFNYLHFFLLLLLSLARTALIPLFLMRNIQRPTGDTGVSIIGSALSPLNLIRAENAPIINSDLGYMAILAACRLSTGYISSLCVMSATSMTHNHWLKRDQVDLAATIVQFFLTGGAAVGSMLGFGIRCLVCQCNPFYE</sequence>
<dbReference type="PANTHER" id="PTHR10332:SF88">
    <property type="entry name" value="EQUILIBRATIVE NUCLEOSIDE TRANSPORTER 1, ISOFORM A"/>
    <property type="match status" value="1"/>
</dbReference>
<feature type="transmembrane region" description="Helical" evidence="7">
    <location>
        <begin position="298"/>
        <end position="318"/>
    </location>
</feature>
<dbReference type="GO" id="GO:0005886">
    <property type="term" value="C:plasma membrane"/>
    <property type="evidence" value="ECO:0007669"/>
    <property type="project" value="TreeGrafter"/>
</dbReference>
<dbReference type="GO" id="GO:0000329">
    <property type="term" value="C:fungal-type vacuole membrane"/>
    <property type="evidence" value="ECO:0007669"/>
    <property type="project" value="TreeGrafter"/>
</dbReference>
<dbReference type="HOGENOM" id="CLU_021611_1_0_1"/>
<dbReference type="EMBL" id="KL198048">
    <property type="protein sequence ID" value="KDQ12677.1"/>
    <property type="molecule type" value="Genomic_DNA"/>
</dbReference>
<dbReference type="PRINTS" id="PR01130">
    <property type="entry name" value="DERENTRNSPRT"/>
</dbReference>